<dbReference type="AlphaFoldDB" id="A0AAN7MVB9"/>
<sequence length="430" mass="46563">MPERIKSDNGTHFQNNLIDTWAKEHDVEWVQKKLGGGTARTADPNCPKGYSIPCAVMLSIETGGVGRGAAMAAWGLAGVGRQVILSPIPQGGGIFLARLDLQTVVTSEPSKAFHISSSCREGSCKLSYHFDTSKVDNANFQVIRNPSFLGISKNKRKNNIPPLNCFSSRDLMASPLVQSLAWLGKQLGPREPFACQGHKRYGSASREPSGLRRLIDMGIVSSSWPQMDKHLNSPVIEEHASLFDSLSPISGGRAEIKIRTLLGSHSYGLTCTSLQQRWPYREIFGSGVGIHGLVAAVCCRLPSVTLELMAQGAHEHGFVPGLSSPEQVPQPRTRPTAVRTALGEVSPHAPVTMHPSWLRAGMDGLWAADVGVDSQHGFTKGKSCLTNLVAFYDGVTTSVNKGKATDVIYLDFCKAFDTVPHNILLSKLER</sequence>
<comment type="caution">
    <text evidence="1">The sequence shown here is derived from an EMBL/GenBank/DDBJ whole genome shotgun (WGS) entry which is preliminary data.</text>
</comment>
<dbReference type="Proteomes" id="UP001333110">
    <property type="component" value="Unassembled WGS sequence"/>
</dbReference>
<accession>A0AAN7MVB9</accession>
<evidence type="ECO:0000313" key="1">
    <source>
        <dbReference type="EMBL" id="KAK4814079.1"/>
    </source>
</evidence>
<keyword evidence="2" id="KW-1185">Reference proteome</keyword>
<protein>
    <submittedName>
        <fullName evidence="1">Uncharacterized protein</fullName>
    </submittedName>
</protein>
<gene>
    <name evidence="1" type="ORF">QYF61_007053</name>
</gene>
<organism evidence="1 2">
    <name type="scientific">Mycteria americana</name>
    <name type="common">Wood stork</name>
    <dbReference type="NCBI Taxonomy" id="33587"/>
    <lineage>
        <taxon>Eukaryota</taxon>
        <taxon>Metazoa</taxon>
        <taxon>Chordata</taxon>
        <taxon>Craniata</taxon>
        <taxon>Vertebrata</taxon>
        <taxon>Euteleostomi</taxon>
        <taxon>Archelosauria</taxon>
        <taxon>Archosauria</taxon>
        <taxon>Dinosauria</taxon>
        <taxon>Saurischia</taxon>
        <taxon>Theropoda</taxon>
        <taxon>Coelurosauria</taxon>
        <taxon>Aves</taxon>
        <taxon>Neognathae</taxon>
        <taxon>Neoaves</taxon>
        <taxon>Aequornithes</taxon>
        <taxon>Ciconiiformes</taxon>
        <taxon>Ciconiidae</taxon>
        <taxon>Mycteria</taxon>
    </lineage>
</organism>
<proteinExistence type="predicted"/>
<reference evidence="1 2" key="1">
    <citation type="journal article" date="2023" name="J. Hered.">
        <title>Chromosome-level genome of the wood stork (Mycteria americana) provides insight into avian chromosome evolution.</title>
        <authorList>
            <person name="Flamio R. Jr."/>
            <person name="Ramstad K.M."/>
        </authorList>
    </citation>
    <scope>NUCLEOTIDE SEQUENCE [LARGE SCALE GENOMIC DNA]</scope>
    <source>
        <strain evidence="1">JAX WOST 10</strain>
    </source>
</reference>
<dbReference type="EMBL" id="JAUNZN010000011">
    <property type="protein sequence ID" value="KAK4814079.1"/>
    <property type="molecule type" value="Genomic_DNA"/>
</dbReference>
<name>A0AAN7MVB9_MYCAM</name>
<dbReference type="PANTHER" id="PTHR33332">
    <property type="entry name" value="REVERSE TRANSCRIPTASE DOMAIN-CONTAINING PROTEIN"/>
    <property type="match status" value="1"/>
</dbReference>
<evidence type="ECO:0000313" key="2">
    <source>
        <dbReference type="Proteomes" id="UP001333110"/>
    </source>
</evidence>